<evidence type="ECO:0000313" key="1">
    <source>
        <dbReference type="EMBL" id="KKM14074.1"/>
    </source>
</evidence>
<gene>
    <name evidence="1" type="ORF">LCGC14_1709860</name>
</gene>
<name>A0A0F9I348_9ZZZZ</name>
<sequence length="88" mass="9988">MSIMFSNGLSVKTWGDGLVRITGPKADLNIPMQVFLRMAEYLLTNTDLEKDDPRPAFLERCRAAELKEGWNEGGKRYVLGKLDGQEKR</sequence>
<reference evidence="1" key="1">
    <citation type="journal article" date="2015" name="Nature">
        <title>Complex archaea that bridge the gap between prokaryotes and eukaryotes.</title>
        <authorList>
            <person name="Spang A."/>
            <person name="Saw J.H."/>
            <person name="Jorgensen S.L."/>
            <person name="Zaremba-Niedzwiedzka K."/>
            <person name="Martijn J."/>
            <person name="Lind A.E."/>
            <person name="van Eijk R."/>
            <person name="Schleper C."/>
            <person name="Guy L."/>
            <person name="Ettema T.J."/>
        </authorList>
    </citation>
    <scope>NUCLEOTIDE SEQUENCE</scope>
</reference>
<dbReference type="EMBL" id="LAZR01015233">
    <property type="protein sequence ID" value="KKM14074.1"/>
    <property type="molecule type" value="Genomic_DNA"/>
</dbReference>
<accession>A0A0F9I348</accession>
<protein>
    <submittedName>
        <fullName evidence="1">Uncharacterized protein</fullName>
    </submittedName>
</protein>
<proteinExistence type="predicted"/>
<comment type="caution">
    <text evidence="1">The sequence shown here is derived from an EMBL/GenBank/DDBJ whole genome shotgun (WGS) entry which is preliminary data.</text>
</comment>
<organism evidence="1">
    <name type="scientific">marine sediment metagenome</name>
    <dbReference type="NCBI Taxonomy" id="412755"/>
    <lineage>
        <taxon>unclassified sequences</taxon>
        <taxon>metagenomes</taxon>
        <taxon>ecological metagenomes</taxon>
    </lineage>
</organism>
<dbReference type="AlphaFoldDB" id="A0A0F9I348"/>